<organism evidence="1 2">
    <name type="scientific">Paraburkholderia susongensis</name>
    <dbReference type="NCBI Taxonomy" id="1515439"/>
    <lineage>
        <taxon>Bacteria</taxon>
        <taxon>Pseudomonadati</taxon>
        <taxon>Pseudomonadota</taxon>
        <taxon>Betaproteobacteria</taxon>
        <taxon>Burkholderiales</taxon>
        <taxon>Burkholderiaceae</taxon>
        <taxon>Paraburkholderia</taxon>
    </lineage>
</organism>
<accession>A0A1X7M460</accession>
<reference evidence="2" key="1">
    <citation type="submission" date="2017-04" db="EMBL/GenBank/DDBJ databases">
        <authorList>
            <person name="Varghese N."/>
            <person name="Submissions S."/>
        </authorList>
    </citation>
    <scope>NUCLEOTIDE SEQUENCE [LARGE SCALE GENOMIC DNA]</scope>
    <source>
        <strain evidence="2">LMG 29540</strain>
    </source>
</reference>
<name>A0A1X7M460_9BURK</name>
<dbReference type="Proteomes" id="UP000193228">
    <property type="component" value="Unassembled WGS sequence"/>
</dbReference>
<sequence length="64" mass="7340">MRWDYPACIAIPRRDDVTGVFFYPEIPRVFLKPENPCGQQVLNDVRITPHKKKPGAKPGFKKDG</sequence>
<evidence type="ECO:0000313" key="1">
    <source>
        <dbReference type="EMBL" id="SMG60895.1"/>
    </source>
</evidence>
<dbReference type="AlphaFoldDB" id="A0A1X7M460"/>
<keyword evidence="2" id="KW-1185">Reference proteome</keyword>
<protein>
    <submittedName>
        <fullName evidence="1">Uncharacterized protein</fullName>
    </submittedName>
</protein>
<gene>
    <name evidence="1" type="ORF">SAMN06265784_11852</name>
</gene>
<dbReference type="EMBL" id="FXAT01000018">
    <property type="protein sequence ID" value="SMG60895.1"/>
    <property type="molecule type" value="Genomic_DNA"/>
</dbReference>
<proteinExistence type="predicted"/>
<evidence type="ECO:0000313" key="2">
    <source>
        <dbReference type="Proteomes" id="UP000193228"/>
    </source>
</evidence>